<sequence length="138" mass="15297">MTTTTEYPLPTYVYKILPTAPPLPIPAVLPLSELDQKDGFIHLSNASQVPITASLFFKSNTELWLLKIDTRKTIEAGGVYRWVDNLPGCPHLYAPKEGEWIDLGSRNVVSSVSVTRQEGQAWEDALGGLKESGWLVDE</sequence>
<evidence type="ECO:0000313" key="1">
    <source>
        <dbReference type="EMBL" id="TBU31861.1"/>
    </source>
</evidence>
<organism evidence="1">
    <name type="scientific">Dichomitus squalens</name>
    <dbReference type="NCBI Taxonomy" id="114155"/>
    <lineage>
        <taxon>Eukaryota</taxon>
        <taxon>Fungi</taxon>
        <taxon>Dikarya</taxon>
        <taxon>Basidiomycota</taxon>
        <taxon>Agaricomycotina</taxon>
        <taxon>Agaricomycetes</taxon>
        <taxon>Polyporales</taxon>
        <taxon>Polyporaceae</taxon>
        <taxon>Dichomitus</taxon>
    </lineage>
</organism>
<dbReference type="PANTHER" id="PTHR34129:SF1">
    <property type="entry name" value="DUF952 DOMAIN-CONTAINING PROTEIN"/>
    <property type="match status" value="1"/>
</dbReference>
<reference evidence="1" key="1">
    <citation type="submission" date="2019-01" db="EMBL/GenBank/DDBJ databases">
        <title>Draft genome sequences of three monokaryotic isolates of the white-rot basidiomycete fungus Dichomitus squalens.</title>
        <authorList>
            <consortium name="DOE Joint Genome Institute"/>
            <person name="Lopez S.C."/>
            <person name="Andreopoulos B."/>
            <person name="Pangilinan J."/>
            <person name="Lipzen A."/>
            <person name="Riley R."/>
            <person name="Ahrendt S."/>
            <person name="Ng V."/>
            <person name="Barry K."/>
            <person name="Daum C."/>
            <person name="Grigoriev I.V."/>
            <person name="Hilden K.S."/>
            <person name="Makela M.R."/>
            <person name="de Vries R.P."/>
        </authorList>
    </citation>
    <scope>NUCLEOTIDE SEQUENCE [LARGE SCALE GENOMIC DNA]</scope>
    <source>
        <strain evidence="1">OM18370.1</strain>
    </source>
</reference>
<dbReference type="SUPFAM" id="SSF56399">
    <property type="entry name" value="ADP-ribosylation"/>
    <property type="match status" value="1"/>
</dbReference>
<evidence type="ECO:0008006" key="2">
    <source>
        <dbReference type="Google" id="ProtNLM"/>
    </source>
</evidence>
<gene>
    <name evidence="1" type="ORF">BD311DRAFT_751771</name>
</gene>
<dbReference type="Gene3D" id="3.20.170.20">
    <property type="entry name" value="Protein of unknown function DUF952"/>
    <property type="match status" value="1"/>
</dbReference>
<dbReference type="EMBL" id="ML143397">
    <property type="protein sequence ID" value="TBU31861.1"/>
    <property type="molecule type" value="Genomic_DNA"/>
</dbReference>
<protein>
    <recommendedName>
        <fullName evidence="2">DUF952-domain-containing protein</fullName>
    </recommendedName>
</protein>
<dbReference type="OMA" id="NDEGWDK"/>
<dbReference type="Proteomes" id="UP000292957">
    <property type="component" value="Unassembled WGS sequence"/>
</dbReference>
<accession>A0A4Q9MZ49</accession>
<dbReference type="AlphaFoldDB" id="A0A4Q9MZ49"/>
<name>A0A4Q9MZ49_9APHY</name>
<proteinExistence type="predicted"/>
<dbReference type="PANTHER" id="PTHR34129">
    <property type="entry name" value="BLR1139 PROTEIN"/>
    <property type="match status" value="1"/>
</dbReference>
<dbReference type="Pfam" id="PF06108">
    <property type="entry name" value="DUF952"/>
    <property type="match status" value="1"/>
</dbReference>
<dbReference type="OrthoDB" id="3335358at2759"/>
<dbReference type="InterPro" id="IPR009297">
    <property type="entry name" value="DUF952"/>
</dbReference>